<reference evidence="2" key="1">
    <citation type="submission" date="2014-09" db="EMBL/GenBank/DDBJ databases">
        <authorList>
            <person name="Magalhaes I.L.F."/>
            <person name="Oliveira U."/>
            <person name="Santos F.R."/>
            <person name="Vidigal T.H.D.A."/>
            <person name="Brescovit A.D."/>
            <person name="Santos A.J."/>
        </authorList>
    </citation>
    <scope>NUCLEOTIDE SEQUENCE</scope>
    <source>
        <tissue evidence="2">Shoot tissue taken approximately 20 cm above the soil surface</tissue>
    </source>
</reference>
<reference evidence="2" key="2">
    <citation type="journal article" date="2015" name="Data Brief">
        <title>Shoot transcriptome of the giant reed, Arundo donax.</title>
        <authorList>
            <person name="Barrero R.A."/>
            <person name="Guerrero F.D."/>
            <person name="Moolhuijzen P."/>
            <person name="Goolsby J.A."/>
            <person name="Tidwell J."/>
            <person name="Bellgard S.E."/>
            <person name="Bellgard M.I."/>
        </authorList>
    </citation>
    <scope>NUCLEOTIDE SEQUENCE</scope>
    <source>
        <tissue evidence="2">Shoot tissue taken approximately 20 cm above the soil surface</tissue>
    </source>
</reference>
<organism evidence="2">
    <name type="scientific">Arundo donax</name>
    <name type="common">Giant reed</name>
    <name type="synonym">Donax arundinaceus</name>
    <dbReference type="NCBI Taxonomy" id="35708"/>
    <lineage>
        <taxon>Eukaryota</taxon>
        <taxon>Viridiplantae</taxon>
        <taxon>Streptophyta</taxon>
        <taxon>Embryophyta</taxon>
        <taxon>Tracheophyta</taxon>
        <taxon>Spermatophyta</taxon>
        <taxon>Magnoliopsida</taxon>
        <taxon>Liliopsida</taxon>
        <taxon>Poales</taxon>
        <taxon>Poaceae</taxon>
        <taxon>PACMAD clade</taxon>
        <taxon>Arundinoideae</taxon>
        <taxon>Arundineae</taxon>
        <taxon>Arundo</taxon>
    </lineage>
</organism>
<sequence>MCAKKNEEKENPKLVDLKRKRKRHLAYSYKSYDQSKSTERKVDQMISN</sequence>
<name>A0A0A9CCH2_ARUDO</name>
<feature type="region of interest" description="Disordered" evidence="1">
    <location>
        <begin position="1"/>
        <end position="48"/>
    </location>
</feature>
<dbReference type="AlphaFoldDB" id="A0A0A9CCH2"/>
<feature type="compositionally biased region" description="Basic and acidic residues" evidence="1">
    <location>
        <begin position="1"/>
        <end position="17"/>
    </location>
</feature>
<feature type="compositionally biased region" description="Basic and acidic residues" evidence="1">
    <location>
        <begin position="36"/>
        <end position="48"/>
    </location>
</feature>
<evidence type="ECO:0000313" key="2">
    <source>
        <dbReference type="EMBL" id="JAD72118.1"/>
    </source>
</evidence>
<dbReference type="EMBL" id="GBRH01225777">
    <property type="protein sequence ID" value="JAD72118.1"/>
    <property type="molecule type" value="Transcribed_RNA"/>
</dbReference>
<protein>
    <submittedName>
        <fullName evidence="2">Uncharacterized protein</fullName>
    </submittedName>
</protein>
<accession>A0A0A9CCH2</accession>
<evidence type="ECO:0000256" key="1">
    <source>
        <dbReference type="SAM" id="MobiDB-lite"/>
    </source>
</evidence>
<proteinExistence type="predicted"/>